<dbReference type="AlphaFoldDB" id="A0A380S8U4"/>
<reference evidence="3 4" key="1">
    <citation type="submission" date="2017-08" db="EMBL/GenBank/DDBJ databases">
        <authorList>
            <person name="de Groot N.N."/>
        </authorList>
    </citation>
    <scope>NUCLEOTIDE SEQUENCE [LARGE SCALE GENOMIC DNA]</scope>
    <source>
        <strain evidence="3 4">HM2</strain>
    </source>
</reference>
<dbReference type="PANTHER" id="PTHR34477">
    <property type="entry name" value="UPF0213 PROTEIN YHBQ"/>
    <property type="match status" value="1"/>
</dbReference>
<dbReference type="InterPro" id="IPR050190">
    <property type="entry name" value="UPF0213_domain"/>
</dbReference>
<dbReference type="PROSITE" id="PS50164">
    <property type="entry name" value="GIY_YIG"/>
    <property type="match status" value="1"/>
</dbReference>
<evidence type="ECO:0000256" key="1">
    <source>
        <dbReference type="ARBA" id="ARBA00007435"/>
    </source>
</evidence>
<sequence length="106" mass="12898">MNNNYYVYILTNKYKTVFYTGVTNDLYRRTLEHKMKVNDGFSEKYNADCLVYYELFFNITDAIKREERLKRWKRKWKMELIEKFNTQWKDLFGEIGDACSEAGMTV</sequence>
<evidence type="ECO:0000313" key="3">
    <source>
        <dbReference type="EMBL" id="SUQ25840.1"/>
    </source>
</evidence>
<dbReference type="Proteomes" id="UP000255423">
    <property type="component" value="Unassembled WGS sequence"/>
</dbReference>
<name>A0A380S8U4_FIBSU</name>
<evidence type="ECO:0000259" key="2">
    <source>
        <dbReference type="PROSITE" id="PS50164"/>
    </source>
</evidence>
<dbReference type="GO" id="GO:0004519">
    <property type="term" value="F:endonuclease activity"/>
    <property type="evidence" value="ECO:0007669"/>
    <property type="project" value="UniProtKB-KW"/>
</dbReference>
<organism evidence="3 4">
    <name type="scientific">Fibrobacter succinogenes</name>
    <name type="common">Bacteroides succinogenes</name>
    <dbReference type="NCBI Taxonomy" id="833"/>
    <lineage>
        <taxon>Bacteria</taxon>
        <taxon>Pseudomonadati</taxon>
        <taxon>Fibrobacterota</taxon>
        <taxon>Fibrobacteria</taxon>
        <taxon>Fibrobacterales</taxon>
        <taxon>Fibrobacteraceae</taxon>
        <taxon>Fibrobacter</taxon>
    </lineage>
</organism>
<dbReference type="Gene3D" id="3.40.1440.10">
    <property type="entry name" value="GIY-YIG endonuclease"/>
    <property type="match status" value="1"/>
</dbReference>
<keyword evidence="3" id="KW-0255">Endonuclease</keyword>
<dbReference type="Pfam" id="PF01541">
    <property type="entry name" value="GIY-YIG"/>
    <property type="match status" value="1"/>
</dbReference>
<protein>
    <submittedName>
        <fullName evidence="3">Putative endonuclease</fullName>
    </submittedName>
</protein>
<gene>
    <name evidence="3" type="ORF">SAMN05661053_2635</name>
</gene>
<proteinExistence type="inferred from homology"/>
<dbReference type="InterPro" id="IPR035901">
    <property type="entry name" value="GIY-YIG_endonuc_sf"/>
</dbReference>
<dbReference type="CDD" id="cd10448">
    <property type="entry name" value="GIY-YIG_unchar_3"/>
    <property type="match status" value="1"/>
</dbReference>
<dbReference type="EMBL" id="UHJL01000004">
    <property type="protein sequence ID" value="SUQ25840.1"/>
    <property type="molecule type" value="Genomic_DNA"/>
</dbReference>
<dbReference type="SUPFAM" id="SSF82771">
    <property type="entry name" value="GIY-YIG endonuclease"/>
    <property type="match status" value="1"/>
</dbReference>
<accession>A0A380S8U4</accession>
<evidence type="ECO:0000313" key="4">
    <source>
        <dbReference type="Proteomes" id="UP000255423"/>
    </source>
</evidence>
<dbReference type="PANTHER" id="PTHR34477:SF5">
    <property type="entry name" value="BSL5627 PROTEIN"/>
    <property type="match status" value="1"/>
</dbReference>
<keyword evidence="3" id="KW-0540">Nuclease</keyword>
<comment type="similarity">
    <text evidence="1">Belongs to the UPF0213 family.</text>
</comment>
<dbReference type="RefSeq" id="WP_109573491.1">
    <property type="nucleotide sequence ID" value="NZ_UHJL01000004.1"/>
</dbReference>
<dbReference type="InterPro" id="IPR000305">
    <property type="entry name" value="GIY-YIG_endonuc"/>
</dbReference>
<feature type="domain" description="GIY-YIG" evidence="2">
    <location>
        <begin position="3"/>
        <end position="80"/>
    </location>
</feature>
<keyword evidence="3" id="KW-0378">Hydrolase</keyword>